<organism evidence="8 9">
    <name type="scientific">Fictibacillus arsenicus</name>
    <dbReference type="NCBI Taxonomy" id="255247"/>
    <lineage>
        <taxon>Bacteria</taxon>
        <taxon>Bacillati</taxon>
        <taxon>Bacillota</taxon>
        <taxon>Bacilli</taxon>
        <taxon>Bacillales</taxon>
        <taxon>Fictibacillaceae</taxon>
        <taxon>Fictibacillus</taxon>
    </lineage>
</organism>
<dbReference type="CDD" id="cd00615">
    <property type="entry name" value="Orn_deC_like"/>
    <property type="match status" value="1"/>
</dbReference>
<dbReference type="Pfam" id="PF03711">
    <property type="entry name" value="OKR_DC_1_C"/>
    <property type="match status" value="1"/>
</dbReference>
<dbReference type="PANTHER" id="PTHR43277:SF3">
    <property type="entry name" value="DECARBOXYLASE, PUTATIVE-RELATED"/>
    <property type="match status" value="1"/>
</dbReference>
<evidence type="ECO:0000256" key="4">
    <source>
        <dbReference type="ARBA" id="ARBA00022898"/>
    </source>
</evidence>
<comment type="cofactor">
    <cofactor evidence="1">
        <name>pyridoxal 5'-phosphate</name>
        <dbReference type="ChEBI" id="CHEBI:597326"/>
    </cofactor>
</comment>
<evidence type="ECO:0000259" key="7">
    <source>
        <dbReference type="Pfam" id="PF03711"/>
    </source>
</evidence>
<evidence type="ECO:0000256" key="3">
    <source>
        <dbReference type="ARBA" id="ARBA00022793"/>
    </source>
</evidence>
<gene>
    <name evidence="8" type="ORF">UN64_18470</name>
</gene>
<dbReference type="Gene3D" id="3.40.640.10">
    <property type="entry name" value="Type I PLP-dependent aspartate aminotransferase-like (Major domain)"/>
    <property type="match status" value="1"/>
</dbReference>
<dbReference type="SUPFAM" id="SSF53383">
    <property type="entry name" value="PLP-dependent transferases"/>
    <property type="match status" value="1"/>
</dbReference>
<name>A0A1V3G3S2_9BACL</name>
<dbReference type="InterPro" id="IPR015424">
    <property type="entry name" value="PyrdxlP-dep_Trfase"/>
</dbReference>
<evidence type="ECO:0000259" key="6">
    <source>
        <dbReference type="Pfam" id="PF01276"/>
    </source>
</evidence>
<sequence>MKHAPLYEALIKHTKNNKWSFHVPGHKNGHIFEKTAEPFFQSVLPLDATELTGLDDLHHPEGAILEAQELLASFYKVKRSYFLIGGSTSGNLAMILSSFIQGDIVLVQRNCHKSVLNGLELAGVEPVFLSPEIDEDGGFPLGVSLDTVKEAIKCYPESKGIILTNPTYYGIQQGIEDIAEIIHAHNGIVLVDEAHGAHFGLKNMPHSAIHRGADIVVQSAHKTLPALTMGAFLHVNSDQVDEYRLSQSLQMVQSSSPSYLIMASLDLSRLYMENLSQADLEKIILQAEEFRVFINSLNHLHTVKTPAGYILDPLKITLQSDKDISGFELQHLFEDEGLFTELADDRNVLFILPLGAINGLSELKKVFYKISDILSSYKNSIEEVQTISEFPLISKLELSYQDMKRIRVKHVQIEKAEGYAAAEAVIPYPPGIPLIAKGEKITSESIRHYLYLKEKGARFQGINEQNKMHVFDISKEQQL</sequence>
<dbReference type="InterPro" id="IPR015421">
    <property type="entry name" value="PyrdxlP-dep_Trfase_major"/>
</dbReference>
<comment type="similarity">
    <text evidence="2">Belongs to the Orn/Lys/Arg decarboxylase class-I family.</text>
</comment>
<dbReference type="GO" id="GO:0016831">
    <property type="term" value="F:carboxy-lyase activity"/>
    <property type="evidence" value="ECO:0007669"/>
    <property type="project" value="UniProtKB-KW"/>
</dbReference>
<dbReference type="InterPro" id="IPR008286">
    <property type="entry name" value="Prn/Lys/Arg_de-COase_C"/>
</dbReference>
<evidence type="ECO:0000256" key="5">
    <source>
        <dbReference type="ARBA" id="ARBA00023239"/>
    </source>
</evidence>
<dbReference type="InterPro" id="IPR052357">
    <property type="entry name" value="Orn_Lys_Arg_decarboxylase-I"/>
</dbReference>
<dbReference type="PANTHER" id="PTHR43277">
    <property type="entry name" value="ARGININE DECARBOXYLASE"/>
    <property type="match status" value="1"/>
</dbReference>
<dbReference type="Proteomes" id="UP000188597">
    <property type="component" value="Unassembled WGS sequence"/>
</dbReference>
<dbReference type="Gene3D" id="3.90.105.10">
    <property type="entry name" value="Molybdopterin biosynthesis moea protein, domain 2"/>
    <property type="match status" value="1"/>
</dbReference>
<evidence type="ECO:0000313" key="9">
    <source>
        <dbReference type="Proteomes" id="UP000188597"/>
    </source>
</evidence>
<dbReference type="OrthoDB" id="9815233at2"/>
<reference evidence="8 9" key="1">
    <citation type="submission" date="2016-11" db="EMBL/GenBank/DDBJ databases">
        <authorList>
            <person name="Jaros S."/>
            <person name="Januszkiewicz K."/>
            <person name="Wedrychowicz H."/>
        </authorList>
    </citation>
    <scope>NUCLEOTIDE SEQUENCE [LARGE SCALE GENOMIC DNA]</scope>
    <source>
        <strain evidence="8 9">Con a/3</strain>
    </source>
</reference>
<evidence type="ECO:0000313" key="8">
    <source>
        <dbReference type="EMBL" id="OOE09491.1"/>
    </source>
</evidence>
<evidence type="ECO:0008006" key="10">
    <source>
        <dbReference type="Google" id="ProtNLM"/>
    </source>
</evidence>
<evidence type="ECO:0000256" key="1">
    <source>
        <dbReference type="ARBA" id="ARBA00001933"/>
    </source>
</evidence>
<dbReference type="InterPro" id="IPR000310">
    <property type="entry name" value="Orn/Lys/Arg_deCO2ase_major_dom"/>
</dbReference>
<dbReference type="EMBL" id="MQMF01000007">
    <property type="protein sequence ID" value="OOE09491.1"/>
    <property type="molecule type" value="Genomic_DNA"/>
</dbReference>
<dbReference type="AlphaFoldDB" id="A0A1V3G3S2"/>
<dbReference type="InterPro" id="IPR036633">
    <property type="entry name" value="Prn/Lys/Arg_de-COase_C_sf"/>
</dbReference>
<accession>A0A1V3G3S2</accession>
<dbReference type="Pfam" id="PF01276">
    <property type="entry name" value="OKR_DC_1"/>
    <property type="match status" value="1"/>
</dbReference>
<dbReference type="SUPFAM" id="SSF55904">
    <property type="entry name" value="Ornithine decarboxylase C-terminal domain"/>
    <property type="match status" value="1"/>
</dbReference>
<feature type="domain" description="Orn/Lys/Arg decarboxylase C-terminal" evidence="7">
    <location>
        <begin position="396"/>
        <end position="459"/>
    </location>
</feature>
<feature type="domain" description="Orn/Lys/Arg decarboxylases family 1 pyridoxal-P attachment site" evidence="6">
    <location>
        <begin position="5"/>
        <end position="304"/>
    </location>
</feature>
<keyword evidence="3" id="KW-0210">Decarboxylase</keyword>
<protein>
    <recommendedName>
        <fullName evidence="10">Arginine decarboxylase</fullName>
    </recommendedName>
</protein>
<proteinExistence type="inferred from homology"/>
<keyword evidence="4" id="KW-0663">Pyridoxal phosphate</keyword>
<evidence type="ECO:0000256" key="2">
    <source>
        <dbReference type="ARBA" id="ARBA00010671"/>
    </source>
</evidence>
<comment type="caution">
    <text evidence="8">The sequence shown here is derived from an EMBL/GenBank/DDBJ whole genome shotgun (WGS) entry which is preliminary data.</text>
</comment>
<keyword evidence="5" id="KW-0456">Lyase</keyword>